<name>A0AAV3PDQ0_LITER</name>
<comment type="caution">
    <text evidence="1">The sequence shown here is derived from an EMBL/GenBank/DDBJ whole genome shotgun (WGS) entry which is preliminary data.</text>
</comment>
<sequence length="179" mass="20762">MHRVIIKGVKKWLQQEGGCWDQDLPTVLWSIRTTPNFITGETPFCLTYGFDALLPVDIHLETARVSYYDELVNEQGLQLKCDLLEEKGAVAFDKMARYKGKVATHYNERVRVRHFLVGELVLRARQASAHGKPGKLKSPWEGPYLVRRVVGTVTYELETLERRQVIRSWNGCHLRKYYV</sequence>
<dbReference type="PANTHER" id="PTHR48475:SF2">
    <property type="entry name" value="RIBONUCLEASE H"/>
    <property type="match status" value="1"/>
</dbReference>
<accession>A0AAV3PDQ0</accession>
<evidence type="ECO:0000313" key="1">
    <source>
        <dbReference type="EMBL" id="GAA0148415.1"/>
    </source>
</evidence>
<reference evidence="1 2" key="1">
    <citation type="submission" date="2024-01" db="EMBL/GenBank/DDBJ databases">
        <title>The complete chloroplast genome sequence of Lithospermum erythrorhizon: insights into the phylogenetic relationship among Boraginaceae species and the maternal lineages of purple gromwells.</title>
        <authorList>
            <person name="Okada T."/>
            <person name="Watanabe K."/>
        </authorList>
    </citation>
    <scope>NUCLEOTIDE SEQUENCE [LARGE SCALE GENOMIC DNA]</scope>
</reference>
<dbReference type="Gene3D" id="3.30.420.10">
    <property type="entry name" value="Ribonuclease H-like superfamily/Ribonuclease H"/>
    <property type="match status" value="1"/>
</dbReference>
<evidence type="ECO:0000313" key="2">
    <source>
        <dbReference type="Proteomes" id="UP001454036"/>
    </source>
</evidence>
<dbReference type="PANTHER" id="PTHR48475">
    <property type="entry name" value="RIBONUCLEASE H"/>
    <property type="match status" value="1"/>
</dbReference>
<keyword evidence="2" id="KW-1185">Reference proteome</keyword>
<organism evidence="1 2">
    <name type="scientific">Lithospermum erythrorhizon</name>
    <name type="common">Purple gromwell</name>
    <name type="synonym">Lithospermum officinale var. erythrorhizon</name>
    <dbReference type="NCBI Taxonomy" id="34254"/>
    <lineage>
        <taxon>Eukaryota</taxon>
        <taxon>Viridiplantae</taxon>
        <taxon>Streptophyta</taxon>
        <taxon>Embryophyta</taxon>
        <taxon>Tracheophyta</taxon>
        <taxon>Spermatophyta</taxon>
        <taxon>Magnoliopsida</taxon>
        <taxon>eudicotyledons</taxon>
        <taxon>Gunneridae</taxon>
        <taxon>Pentapetalae</taxon>
        <taxon>asterids</taxon>
        <taxon>lamiids</taxon>
        <taxon>Boraginales</taxon>
        <taxon>Boraginaceae</taxon>
        <taxon>Boraginoideae</taxon>
        <taxon>Lithospermeae</taxon>
        <taxon>Lithospermum</taxon>
    </lineage>
</organism>
<gene>
    <name evidence="1" type="ORF">LIER_07865</name>
</gene>
<dbReference type="Proteomes" id="UP001454036">
    <property type="component" value="Unassembled WGS sequence"/>
</dbReference>
<dbReference type="GO" id="GO:0003676">
    <property type="term" value="F:nucleic acid binding"/>
    <property type="evidence" value="ECO:0007669"/>
    <property type="project" value="InterPro"/>
</dbReference>
<dbReference type="AlphaFoldDB" id="A0AAV3PDQ0"/>
<protein>
    <submittedName>
        <fullName evidence="1">Uncharacterized protein</fullName>
    </submittedName>
</protein>
<dbReference type="EMBL" id="BAABME010001234">
    <property type="protein sequence ID" value="GAA0148415.1"/>
    <property type="molecule type" value="Genomic_DNA"/>
</dbReference>
<dbReference type="InterPro" id="IPR036397">
    <property type="entry name" value="RNaseH_sf"/>
</dbReference>
<proteinExistence type="predicted"/>